<evidence type="ECO:0000313" key="1">
    <source>
        <dbReference type="EMBL" id="GIJ64709.1"/>
    </source>
</evidence>
<keyword evidence="2" id="KW-1185">Reference proteome</keyword>
<dbReference type="EMBL" id="BOPG01000126">
    <property type="protein sequence ID" value="GIJ64709.1"/>
    <property type="molecule type" value="Genomic_DNA"/>
</dbReference>
<comment type="caution">
    <text evidence="1">The sequence shown here is derived from an EMBL/GenBank/DDBJ whole genome shotgun (WGS) entry which is preliminary data.</text>
</comment>
<dbReference type="AlphaFoldDB" id="A0A8J3ZIW0"/>
<reference evidence="1" key="1">
    <citation type="submission" date="2021-01" db="EMBL/GenBank/DDBJ databases">
        <title>Whole genome shotgun sequence of Virgisporangium aurantiacum NBRC 16421.</title>
        <authorList>
            <person name="Komaki H."/>
            <person name="Tamura T."/>
        </authorList>
    </citation>
    <scope>NUCLEOTIDE SEQUENCE</scope>
    <source>
        <strain evidence="1">NBRC 16421</strain>
    </source>
</reference>
<dbReference type="Proteomes" id="UP000612585">
    <property type="component" value="Unassembled WGS sequence"/>
</dbReference>
<protein>
    <submittedName>
        <fullName evidence="1">Uncharacterized protein</fullName>
    </submittedName>
</protein>
<name>A0A8J3ZIW0_9ACTN</name>
<proteinExistence type="predicted"/>
<organism evidence="1 2">
    <name type="scientific">Virgisporangium aurantiacum</name>
    <dbReference type="NCBI Taxonomy" id="175570"/>
    <lineage>
        <taxon>Bacteria</taxon>
        <taxon>Bacillati</taxon>
        <taxon>Actinomycetota</taxon>
        <taxon>Actinomycetes</taxon>
        <taxon>Micromonosporales</taxon>
        <taxon>Micromonosporaceae</taxon>
        <taxon>Virgisporangium</taxon>
    </lineage>
</organism>
<evidence type="ECO:0000313" key="2">
    <source>
        <dbReference type="Proteomes" id="UP000612585"/>
    </source>
</evidence>
<sequence>MDMGIDIPGADWQPMPVQDAVDEFGLADDIECFFLDEPTNDALVHRGDLVVPGPLAIDGEDIQLHVIDGSLTVKDAFSFQNVDVYAALCVTGSVTARSMTCIWDIQFVVGGSVNVDDLLITQLTDAGWFAVRAGLTAGSWLQMDDRGILAINGPVSALRYSAEDAQAAVREEYLFDVERIRDGLFAGRPVLR</sequence>
<gene>
    <name evidence="1" type="ORF">Vau01_122250</name>
</gene>
<accession>A0A8J3ZIW0</accession>